<feature type="region of interest" description="Disordered" evidence="1">
    <location>
        <begin position="1"/>
        <end position="32"/>
    </location>
</feature>
<dbReference type="AlphaFoldDB" id="A0A383BNX0"/>
<evidence type="ECO:0000313" key="2">
    <source>
        <dbReference type="EMBL" id="SVE21025.1"/>
    </source>
</evidence>
<dbReference type="EMBL" id="UINC01201610">
    <property type="protein sequence ID" value="SVE21025.1"/>
    <property type="molecule type" value="Genomic_DNA"/>
</dbReference>
<sequence>MTTEAAVTEIPEKEAPSMPPMDPGMGGMGGMM</sequence>
<evidence type="ECO:0000256" key="1">
    <source>
        <dbReference type="SAM" id="MobiDB-lite"/>
    </source>
</evidence>
<reference evidence="2" key="1">
    <citation type="submission" date="2018-05" db="EMBL/GenBank/DDBJ databases">
        <authorList>
            <person name="Lanie J.A."/>
            <person name="Ng W.-L."/>
            <person name="Kazmierczak K.M."/>
            <person name="Andrzejewski T.M."/>
            <person name="Davidsen T.M."/>
            <person name="Wayne K.J."/>
            <person name="Tettelin H."/>
            <person name="Glass J.I."/>
            <person name="Rusch D."/>
            <person name="Podicherti R."/>
            <person name="Tsui H.-C.T."/>
            <person name="Winkler M.E."/>
        </authorList>
    </citation>
    <scope>NUCLEOTIDE SEQUENCE</scope>
</reference>
<accession>A0A383BNX0</accession>
<gene>
    <name evidence="2" type="ORF">METZ01_LOCUS473879</name>
</gene>
<organism evidence="2">
    <name type="scientific">marine metagenome</name>
    <dbReference type="NCBI Taxonomy" id="408172"/>
    <lineage>
        <taxon>unclassified sequences</taxon>
        <taxon>metagenomes</taxon>
        <taxon>ecological metagenomes</taxon>
    </lineage>
</organism>
<name>A0A383BNX0_9ZZZZ</name>
<proteinExistence type="predicted"/>
<protein>
    <submittedName>
        <fullName evidence="2">Uncharacterized protein</fullName>
    </submittedName>
</protein>